<evidence type="ECO:0000256" key="2">
    <source>
        <dbReference type="ARBA" id="ARBA00022797"/>
    </source>
</evidence>
<evidence type="ECO:0000313" key="9">
    <source>
        <dbReference type="EMBL" id="SIT72571.1"/>
    </source>
</evidence>
<keyword evidence="5" id="KW-0175">Coiled coil</keyword>
<sequence length="557" mass="62393">MSVVKYPDHEDAPGFPVGSLFGSAPVGLVILDGQGKAKVSNAHAGELFDRLGIPEDLNIKSRLEIVSASDSASVVKGTFNGETLIGKMIENGGDELLFLLTEGELEQLLNGVDAYRNLMLDVKAIFDHSYDVIYVSDGNGKTLRVSSACERLWGYKESELVGKTVYQLEAEGVYKPSITREVLERGEKVSLVQTTKTGRRLLVVGTPIKDASGNIIRVVNASRDVTELKELKAEIDLQKQMMEGYRQEIEQLRENEALERRFIARSSEMRRVVQFAKRVAKVDSPILLLGESGVGKEEIAMLIHKWSNRSSSPFLVANCETVSAEMLEQELLGADGQLGLIDMSNSGTLFLEQVDRMPMSTQAKLVRILQRGSSEDQKADVRIIATANEDLKNRLEDGRFREDFYYFLNIVPIEVPPLRARREDIVPLVLHVLRGLNDLYKEDRKIQPAVLKRLEAYDWPGNVQELRNIIERVYVTSEGQWITPDALPHSLALSGQEAEAVQVHKLMPLKQAVSMVERQLLEMAGRKFSSTTQIAQALHIDQSTVSRKMKRYLIEDE</sequence>
<feature type="domain" description="Sigma-54 factor interaction" evidence="6">
    <location>
        <begin position="262"/>
        <end position="475"/>
    </location>
</feature>
<dbReference type="Pfam" id="PF00158">
    <property type="entry name" value="Sigma54_activat"/>
    <property type="match status" value="1"/>
</dbReference>
<dbReference type="STRING" id="550447.SAMN05428946_0878"/>
<keyword evidence="10" id="KW-1185">Reference proteome</keyword>
<feature type="coiled-coil region" evidence="5">
    <location>
        <begin position="228"/>
        <end position="255"/>
    </location>
</feature>
<protein>
    <recommendedName>
        <fullName evidence="4">HTH-type transcriptional regulatory protein TyrR</fullName>
    </recommendedName>
</protein>
<feature type="domain" description="PAS" evidence="7">
    <location>
        <begin position="122"/>
        <end position="168"/>
    </location>
</feature>
<dbReference type="Gene3D" id="3.40.50.300">
    <property type="entry name" value="P-loop containing nucleotide triphosphate hydrolases"/>
    <property type="match status" value="1"/>
</dbReference>
<dbReference type="SUPFAM" id="SSF46689">
    <property type="entry name" value="Homeodomain-like"/>
    <property type="match status" value="1"/>
</dbReference>
<dbReference type="GO" id="GO:0003677">
    <property type="term" value="F:DNA binding"/>
    <property type="evidence" value="ECO:0007669"/>
    <property type="project" value="UniProtKB-KW"/>
</dbReference>
<dbReference type="PROSITE" id="PS50045">
    <property type="entry name" value="SIGMA54_INTERACT_4"/>
    <property type="match status" value="1"/>
</dbReference>
<dbReference type="EMBL" id="FTPL01000001">
    <property type="protein sequence ID" value="SIT72571.1"/>
    <property type="molecule type" value="Genomic_DNA"/>
</dbReference>
<dbReference type="CDD" id="cd00009">
    <property type="entry name" value="AAA"/>
    <property type="match status" value="1"/>
</dbReference>
<dbReference type="SMART" id="SM00382">
    <property type="entry name" value="AAA"/>
    <property type="match status" value="1"/>
</dbReference>
<feature type="domain" description="PAC" evidence="8">
    <location>
        <begin position="185"/>
        <end position="237"/>
    </location>
</feature>
<dbReference type="SUPFAM" id="SSF52540">
    <property type="entry name" value="P-loop containing nucleoside triphosphate hydrolases"/>
    <property type="match status" value="1"/>
</dbReference>
<dbReference type="InterPro" id="IPR003593">
    <property type="entry name" value="AAA+_ATPase"/>
</dbReference>
<dbReference type="InterPro" id="IPR035965">
    <property type="entry name" value="PAS-like_dom_sf"/>
</dbReference>
<dbReference type="InterPro" id="IPR000014">
    <property type="entry name" value="PAS"/>
</dbReference>
<name>A0A1U7PMS9_9BACI</name>
<accession>A0A1U7PMS9</accession>
<dbReference type="Gene3D" id="1.10.8.60">
    <property type="match status" value="1"/>
</dbReference>
<dbReference type="GO" id="GO:0005524">
    <property type="term" value="F:ATP binding"/>
    <property type="evidence" value="ECO:0007669"/>
    <property type="project" value="UniProtKB-KW"/>
</dbReference>
<dbReference type="PROSITE" id="PS50113">
    <property type="entry name" value="PAC"/>
    <property type="match status" value="1"/>
</dbReference>
<evidence type="ECO:0000313" key="10">
    <source>
        <dbReference type="Proteomes" id="UP000187550"/>
    </source>
</evidence>
<dbReference type="InterPro" id="IPR013656">
    <property type="entry name" value="PAS_4"/>
</dbReference>
<dbReference type="PROSITE" id="PS50112">
    <property type="entry name" value="PAS"/>
    <property type="match status" value="1"/>
</dbReference>
<dbReference type="Proteomes" id="UP000187550">
    <property type="component" value="Unassembled WGS sequence"/>
</dbReference>
<dbReference type="InterPro" id="IPR058031">
    <property type="entry name" value="AAA_lid_NorR"/>
</dbReference>
<dbReference type="AlphaFoldDB" id="A0A1U7PMS9"/>
<dbReference type="Gene3D" id="3.30.450.20">
    <property type="entry name" value="PAS domain"/>
    <property type="match status" value="1"/>
</dbReference>
<evidence type="ECO:0000259" key="7">
    <source>
        <dbReference type="PROSITE" id="PS50112"/>
    </source>
</evidence>
<dbReference type="InterPro" id="IPR030828">
    <property type="entry name" value="HTH_TyrR"/>
</dbReference>
<dbReference type="Pfam" id="PF25601">
    <property type="entry name" value="AAA_lid_14"/>
    <property type="match status" value="1"/>
</dbReference>
<proteinExistence type="predicted"/>
<dbReference type="PROSITE" id="PS00675">
    <property type="entry name" value="SIGMA54_INTERACT_1"/>
    <property type="match status" value="1"/>
</dbReference>
<gene>
    <name evidence="9" type="ORF">SAMN05428946_0878</name>
</gene>
<dbReference type="SUPFAM" id="SSF55785">
    <property type="entry name" value="PYP-like sensor domain (PAS domain)"/>
    <property type="match status" value="1"/>
</dbReference>
<evidence type="ECO:0000259" key="8">
    <source>
        <dbReference type="PROSITE" id="PS50113"/>
    </source>
</evidence>
<evidence type="ECO:0000259" key="6">
    <source>
        <dbReference type="PROSITE" id="PS50045"/>
    </source>
</evidence>
<dbReference type="Gene3D" id="1.10.10.60">
    <property type="entry name" value="Homeodomain-like"/>
    <property type="match status" value="1"/>
</dbReference>
<dbReference type="InterPro" id="IPR009057">
    <property type="entry name" value="Homeodomain-like_sf"/>
</dbReference>
<evidence type="ECO:0000256" key="1">
    <source>
        <dbReference type="ARBA" id="ARBA00022741"/>
    </source>
</evidence>
<reference evidence="10" key="1">
    <citation type="submission" date="2017-01" db="EMBL/GenBank/DDBJ databases">
        <authorList>
            <person name="Varghese N."/>
            <person name="Submissions S."/>
        </authorList>
    </citation>
    <scope>NUCLEOTIDE SEQUENCE [LARGE SCALE GENOMIC DNA]</scope>
    <source>
        <strain evidence="10">MNA4</strain>
    </source>
</reference>
<organism evidence="9 10">
    <name type="scientific">Edaphobacillus lindanitolerans</name>
    <dbReference type="NCBI Taxonomy" id="550447"/>
    <lineage>
        <taxon>Bacteria</taxon>
        <taxon>Bacillati</taxon>
        <taxon>Bacillota</taxon>
        <taxon>Bacilli</taxon>
        <taxon>Bacillales</taxon>
        <taxon>Bacillaceae</taxon>
        <taxon>Edaphobacillus</taxon>
    </lineage>
</organism>
<dbReference type="NCBIfam" id="TIGR00229">
    <property type="entry name" value="sensory_box"/>
    <property type="match status" value="1"/>
</dbReference>
<dbReference type="InterPro" id="IPR025662">
    <property type="entry name" value="Sigma_54_int_dom_ATP-bd_1"/>
</dbReference>
<dbReference type="InterPro" id="IPR000700">
    <property type="entry name" value="PAS-assoc_C"/>
</dbReference>
<evidence type="ECO:0000256" key="4">
    <source>
        <dbReference type="ARBA" id="ARBA00029500"/>
    </source>
</evidence>
<keyword evidence="2" id="KW-0058">Aromatic hydrocarbons catabolism</keyword>
<dbReference type="SMART" id="SM00091">
    <property type="entry name" value="PAS"/>
    <property type="match status" value="2"/>
</dbReference>
<dbReference type="GO" id="GO:0006355">
    <property type="term" value="P:regulation of DNA-templated transcription"/>
    <property type="evidence" value="ECO:0007669"/>
    <property type="project" value="InterPro"/>
</dbReference>
<keyword evidence="1" id="KW-0547">Nucleotide-binding</keyword>
<dbReference type="PANTHER" id="PTHR32071">
    <property type="entry name" value="TRANSCRIPTIONAL REGULATORY PROTEIN"/>
    <property type="match status" value="1"/>
</dbReference>
<evidence type="ECO:0000256" key="5">
    <source>
        <dbReference type="SAM" id="Coils"/>
    </source>
</evidence>
<dbReference type="InterPro" id="IPR002078">
    <property type="entry name" value="Sigma_54_int"/>
</dbReference>
<keyword evidence="3" id="KW-0067">ATP-binding</keyword>
<dbReference type="CDD" id="cd00130">
    <property type="entry name" value="PAS"/>
    <property type="match status" value="1"/>
</dbReference>
<evidence type="ECO:0000256" key="3">
    <source>
        <dbReference type="ARBA" id="ARBA00022840"/>
    </source>
</evidence>
<dbReference type="Pfam" id="PF18024">
    <property type="entry name" value="HTH_50"/>
    <property type="match status" value="1"/>
</dbReference>
<dbReference type="InterPro" id="IPR027417">
    <property type="entry name" value="P-loop_NTPase"/>
</dbReference>
<dbReference type="Pfam" id="PF08448">
    <property type="entry name" value="PAS_4"/>
    <property type="match status" value="1"/>
</dbReference>